<dbReference type="Proteomes" id="UP000321621">
    <property type="component" value="Unassembled WGS sequence"/>
</dbReference>
<reference evidence="2 4" key="2">
    <citation type="submission" date="2019-07" db="EMBL/GenBank/DDBJ databases">
        <title>Draft genome of two Muricauda strains isolated from deep sea.</title>
        <authorList>
            <person name="Sun C."/>
        </authorList>
    </citation>
    <scope>NUCLEOTIDE SEQUENCE [LARGE SCALE GENOMIC DNA]</scope>
    <source>
        <strain evidence="2 4">72</strain>
    </source>
</reference>
<accession>A0A3A1NMZ8</accession>
<dbReference type="AlphaFoldDB" id="A0A3A1NMZ8"/>
<dbReference type="RefSeq" id="WP_119646191.1">
    <property type="nucleotide sequence ID" value="NZ_QXFI01000011.1"/>
</dbReference>
<dbReference type="EMBL" id="VNWK01000011">
    <property type="protein sequence ID" value="TXJ99113.1"/>
    <property type="molecule type" value="Genomic_DNA"/>
</dbReference>
<evidence type="ECO:0000313" key="3">
    <source>
        <dbReference type="Proteomes" id="UP000266691"/>
    </source>
</evidence>
<evidence type="ECO:0000313" key="2">
    <source>
        <dbReference type="EMBL" id="TXJ99113.1"/>
    </source>
</evidence>
<sequence length="101" mass="11368">MKMIIVTTVEEYKKEVLKIFKKAGIESFSGSDIDGYKSASPLLYTSSWFPSEKGGAASNLFFSFCAEEKVTEVFKLLKEFNEESETTNPIRAVELPVQRTV</sequence>
<comment type="caution">
    <text evidence="1">The sequence shown here is derived from an EMBL/GenBank/DDBJ whole genome shotgun (WGS) entry which is preliminary data.</text>
</comment>
<evidence type="ECO:0000313" key="4">
    <source>
        <dbReference type="Proteomes" id="UP000321621"/>
    </source>
</evidence>
<name>A0A3A1NMZ8_9FLAO</name>
<proteinExistence type="predicted"/>
<evidence type="ECO:0000313" key="1">
    <source>
        <dbReference type="EMBL" id="RIV46451.1"/>
    </source>
</evidence>
<dbReference type="EMBL" id="QXFI01000011">
    <property type="protein sequence ID" value="RIV46451.1"/>
    <property type="molecule type" value="Genomic_DNA"/>
</dbReference>
<dbReference type="Proteomes" id="UP000266691">
    <property type="component" value="Unassembled WGS sequence"/>
</dbReference>
<reference evidence="1 3" key="1">
    <citation type="submission" date="2018-08" db="EMBL/GenBank/DDBJ databases">
        <title>Proposal of Muricauda 72 sp.nov. and Muricauda NH166 sp.nov., isolated from seawater.</title>
        <authorList>
            <person name="Cheng H."/>
            <person name="Wu Y.-H."/>
            <person name="Guo L.-L."/>
            <person name="Xu X.-W."/>
        </authorList>
    </citation>
    <scope>NUCLEOTIDE SEQUENCE [LARGE SCALE GENOMIC DNA]</scope>
    <source>
        <strain evidence="1 3">72</strain>
    </source>
</reference>
<keyword evidence="4" id="KW-1185">Reference proteome</keyword>
<evidence type="ECO:0008006" key="5">
    <source>
        <dbReference type="Google" id="ProtNLM"/>
    </source>
</evidence>
<dbReference type="OrthoDB" id="1524637at2"/>
<protein>
    <recommendedName>
        <fullName evidence="5">Nitrogen regulatory protein P-II</fullName>
    </recommendedName>
</protein>
<organism evidence="1 3">
    <name type="scientific">Flagellimonas pelagia</name>
    <dbReference type="NCBI Taxonomy" id="2306998"/>
    <lineage>
        <taxon>Bacteria</taxon>
        <taxon>Pseudomonadati</taxon>
        <taxon>Bacteroidota</taxon>
        <taxon>Flavobacteriia</taxon>
        <taxon>Flavobacteriales</taxon>
        <taxon>Flavobacteriaceae</taxon>
        <taxon>Flagellimonas</taxon>
    </lineage>
</organism>
<gene>
    <name evidence="1" type="ORF">D2V05_03635</name>
    <name evidence="2" type="ORF">FQ017_03615</name>
</gene>